<feature type="compositionally biased region" description="Polar residues" evidence="1">
    <location>
        <begin position="88"/>
        <end position="98"/>
    </location>
</feature>
<feature type="region of interest" description="Disordered" evidence="1">
    <location>
        <begin position="1"/>
        <end position="58"/>
    </location>
</feature>
<protein>
    <submittedName>
        <fullName evidence="2">Uncharacterized protein</fullName>
    </submittedName>
</protein>
<organism evidence="2 3">
    <name type="scientific">Zoarces viviparus</name>
    <name type="common">Viviparous eelpout</name>
    <name type="synonym">Blennius viviparus</name>
    <dbReference type="NCBI Taxonomy" id="48416"/>
    <lineage>
        <taxon>Eukaryota</taxon>
        <taxon>Metazoa</taxon>
        <taxon>Chordata</taxon>
        <taxon>Craniata</taxon>
        <taxon>Vertebrata</taxon>
        <taxon>Euteleostomi</taxon>
        <taxon>Actinopterygii</taxon>
        <taxon>Neopterygii</taxon>
        <taxon>Teleostei</taxon>
        <taxon>Neoteleostei</taxon>
        <taxon>Acanthomorphata</taxon>
        <taxon>Eupercaria</taxon>
        <taxon>Perciformes</taxon>
        <taxon>Cottioidei</taxon>
        <taxon>Zoarcales</taxon>
        <taxon>Zoarcidae</taxon>
        <taxon>Zoarcinae</taxon>
        <taxon>Zoarces</taxon>
    </lineage>
</organism>
<name>A0AAW1GD25_ZOAVI</name>
<reference evidence="2 3" key="1">
    <citation type="journal article" date="2024" name="Genome Biol. Evol.">
        <title>Chromosome-level genome assembly of the viviparous eelpout Zoarces viviparus.</title>
        <authorList>
            <person name="Fuhrmann N."/>
            <person name="Brasseur M.V."/>
            <person name="Bakowski C.E."/>
            <person name="Podsiadlowski L."/>
            <person name="Prost S."/>
            <person name="Krehenwinkel H."/>
            <person name="Mayer C."/>
        </authorList>
    </citation>
    <scope>NUCLEOTIDE SEQUENCE [LARGE SCALE GENOMIC DNA]</scope>
    <source>
        <strain evidence="2">NO-MEL_2022_Ind0_liver</strain>
    </source>
</reference>
<dbReference type="AlphaFoldDB" id="A0AAW1GD25"/>
<dbReference type="EMBL" id="JBCEZU010000001">
    <property type="protein sequence ID" value="KAK9543114.1"/>
    <property type="molecule type" value="Genomic_DNA"/>
</dbReference>
<proteinExistence type="predicted"/>
<sequence>MLLEAQSPPAAHTGSLRGKNPGNIENERAKCSPGIGVPWPPSPRTKWRPGRECGPSAKTVHVPTRLEIFRVIQSRLGSRQGGPELLANENSVGRRVSQ</sequence>
<feature type="region of interest" description="Disordered" evidence="1">
    <location>
        <begin position="77"/>
        <end position="98"/>
    </location>
</feature>
<evidence type="ECO:0000313" key="2">
    <source>
        <dbReference type="EMBL" id="KAK9543114.1"/>
    </source>
</evidence>
<comment type="caution">
    <text evidence="2">The sequence shown here is derived from an EMBL/GenBank/DDBJ whole genome shotgun (WGS) entry which is preliminary data.</text>
</comment>
<accession>A0AAW1GD25</accession>
<gene>
    <name evidence="2" type="ORF">VZT92_000920</name>
</gene>
<dbReference type="Proteomes" id="UP001488805">
    <property type="component" value="Unassembled WGS sequence"/>
</dbReference>
<evidence type="ECO:0000313" key="3">
    <source>
        <dbReference type="Proteomes" id="UP001488805"/>
    </source>
</evidence>
<evidence type="ECO:0000256" key="1">
    <source>
        <dbReference type="SAM" id="MobiDB-lite"/>
    </source>
</evidence>
<keyword evidence="3" id="KW-1185">Reference proteome</keyword>